<evidence type="ECO:0000256" key="5">
    <source>
        <dbReference type="ARBA" id="ARBA00023015"/>
    </source>
</evidence>
<dbReference type="PANTHER" id="PTHR46481">
    <property type="entry name" value="ZINC FINGER BED DOMAIN-CONTAINING PROTEIN 4"/>
    <property type="match status" value="1"/>
</dbReference>
<evidence type="ECO:0000259" key="11">
    <source>
        <dbReference type="PROSITE" id="PS50808"/>
    </source>
</evidence>
<dbReference type="RefSeq" id="XP_034092414.1">
    <property type="nucleotide sequence ID" value="XM_034236523.1"/>
</dbReference>
<dbReference type="InParanoid" id="A0A6P8VNZ6"/>
<evidence type="ECO:0000256" key="2">
    <source>
        <dbReference type="ARBA" id="ARBA00022723"/>
    </source>
</evidence>
<dbReference type="InterPro" id="IPR052035">
    <property type="entry name" value="ZnF_BED_domain_contain"/>
</dbReference>
<keyword evidence="2" id="KW-0479">Metal-binding</keyword>
<protein>
    <submittedName>
        <fullName evidence="13">Uncharacterized protein si:dkey-6e2.2 isoform X1</fullName>
    </submittedName>
</protein>
<dbReference type="KEGG" id="gacu:117559830"/>
<accession>A0A6P8VNZ6</accession>
<dbReference type="OrthoDB" id="4951847at2759"/>
<feature type="region of interest" description="Disordered" evidence="10">
    <location>
        <begin position="590"/>
        <end position="620"/>
    </location>
</feature>
<dbReference type="Proteomes" id="UP000515161">
    <property type="component" value="Unplaced"/>
</dbReference>
<dbReference type="InterPro" id="IPR007021">
    <property type="entry name" value="DUF659"/>
</dbReference>
<evidence type="ECO:0000313" key="13">
    <source>
        <dbReference type="RefSeq" id="XP_034092414.1"/>
    </source>
</evidence>
<keyword evidence="3 9" id="KW-0863">Zinc-finger</keyword>
<dbReference type="Pfam" id="PF04937">
    <property type="entry name" value="DUF659"/>
    <property type="match status" value="1"/>
</dbReference>
<feature type="compositionally biased region" description="Acidic residues" evidence="10">
    <location>
        <begin position="601"/>
        <end position="620"/>
    </location>
</feature>
<dbReference type="GO" id="GO:0008270">
    <property type="term" value="F:zinc ion binding"/>
    <property type="evidence" value="ECO:0007669"/>
    <property type="project" value="UniProtKB-KW"/>
</dbReference>
<comment type="subcellular location">
    <subcellularLocation>
        <location evidence="1">Nucleus</location>
    </subcellularLocation>
</comment>
<evidence type="ECO:0000256" key="4">
    <source>
        <dbReference type="ARBA" id="ARBA00022833"/>
    </source>
</evidence>
<dbReference type="GeneID" id="117559830"/>
<dbReference type="GO" id="GO:0005634">
    <property type="term" value="C:nucleus"/>
    <property type="evidence" value="ECO:0007669"/>
    <property type="project" value="UniProtKB-SubCell"/>
</dbReference>
<dbReference type="InterPro" id="IPR003656">
    <property type="entry name" value="Znf_BED"/>
</dbReference>
<feature type="compositionally biased region" description="Polar residues" evidence="10">
    <location>
        <begin position="81"/>
        <end position="104"/>
    </location>
</feature>
<keyword evidence="12" id="KW-1185">Reference proteome</keyword>
<sequence length="620" mass="68928">MYISVYAIALVFLQAVVLFYRQMPRALSDVWRHFTPANVQGRSVYMCKYCDKTYVKNATKMQQHIAKCIQIPQGPKHAADRSSTPGGNESVSAVSESDTLSSAPGPSGIRGFFDFMDEHIQRKADECFARAVYATGSPLMLPSNVYWKRFLNVLQPAYTPPTRHALSTNLLDEEFNRVQTKVKQTIDKADCISVISDGWSNIRGQGIINYIVTTPQPVFYKSVDTKDNRHTGQYIADELKVIINDLGPEKVFALVTDNAANMKVAWAHVEETYPHITTIGCAAHTLNLLLKDIMALKTMDTLYKRAKQIVKYMKGKQVASATYLSKQKENNMSTTLKLPSITRWGGVVIMYDSLLEGKESLQEMAISQTAGMLDDVFWEGVSSSLKILKPIEAAIAMIEGDGAILSDVQCLFAELKEEIQTVLPTSLLLKAEETAVVKSLEKRREFCMKPVHAAAYMLDPKYDMGILSGEEINGAYRVITAMSDHLGLDKGKVLGSLAKYRTKQGLWEGDGIWQSCQHISAATWWKGLCGSEALAPVASIILQIPPSSAASERNWSLFGNTHTKVRNRLTNVRVEKLVGIRANLRLFEPDTEPSSTRLDSDTAEEDSECDVDEAQEEPVD</sequence>
<organism evidence="12 13">
    <name type="scientific">Gymnodraco acuticeps</name>
    <name type="common">Antarctic dragonfish</name>
    <dbReference type="NCBI Taxonomy" id="8218"/>
    <lineage>
        <taxon>Eukaryota</taxon>
        <taxon>Metazoa</taxon>
        <taxon>Chordata</taxon>
        <taxon>Craniata</taxon>
        <taxon>Vertebrata</taxon>
        <taxon>Euteleostomi</taxon>
        <taxon>Actinopterygii</taxon>
        <taxon>Neopterygii</taxon>
        <taxon>Teleostei</taxon>
        <taxon>Neoteleostei</taxon>
        <taxon>Acanthomorphata</taxon>
        <taxon>Eupercaria</taxon>
        <taxon>Perciformes</taxon>
        <taxon>Notothenioidei</taxon>
        <taxon>Bathydraconidae</taxon>
        <taxon>Gymnodraco</taxon>
    </lineage>
</organism>
<keyword evidence="7" id="KW-0804">Transcription</keyword>
<keyword evidence="8" id="KW-0539">Nucleus</keyword>
<keyword evidence="4" id="KW-0862">Zinc</keyword>
<dbReference type="GO" id="GO:0046983">
    <property type="term" value="F:protein dimerization activity"/>
    <property type="evidence" value="ECO:0007669"/>
    <property type="project" value="InterPro"/>
</dbReference>
<feature type="region of interest" description="Disordered" evidence="10">
    <location>
        <begin position="75"/>
        <end position="105"/>
    </location>
</feature>
<evidence type="ECO:0000256" key="1">
    <source>
        <dbReference type="ARBA" id="ARBA00004123"/>
    </source>
</evidence>
<dbReference type="PANTHER" id="PTHR46481:SF10">
    <property type="entry name" value="ZINC FINGER BED DOMAIN-CONTAINING PROTEIN 39"/>
    <property type="match status" value="1"/>
</dbReference>
<dbReference type="SUPFAM" id="SSF53098">
    <property type="entry name" value="Ribonuclease H-like"/>
    <property type="match status" value="1"/>
</dbReference>
<proteinExistence type="predicted"/>
<reference evidence="13" key="1">
    <citation type="submission" date="2025-08" db="UniProtKB">
        <authorList>
            <consortium name="RefSeq"/>
        </authorList>
    </citation>
    <scope>IDENTIFICATION</scope>
</reference>
<dbReference type="InterPro" id="IPR012337">
    <property type="entry name" value="RNaseH-like_sf"/>
</dbReference>
<dbReference type="AlphaFoldDB" id="A0A6P8VNZ6"/>
<dbReference type="InterPro" id="IPR008906">
    <property type="entry name" value="HATC_C_dom"/>
</dbReference>
<name>A0A6P8VNZ6_GYMAC</name>
<evidence type="ECO:0000256" key="3">
    <source>
        <dbReference type="ARBA" id="ARBA00022771"/>
    </source>
</evidence>
<evidence type="ECO:0000313" key="12">
    <source>
        <dbReference type="Proteomes" id="UP000515161"/>
    </source>
</evidence>
<evidence type="ECO:0000256" key="8">
    <source>
        <dbReference type="ARBA" id="ARBA00023242"/>
    </source>
</evidence>
<keyword evidence="5" id="KW-0805">Transcription regulation</keyword>
<dbReference type="GO" id="GO:0003677">
    <property type="term" value="F:DNA binding"/>
    <property type="evidence" value="ECO:0007669"/>
    <property type="project" value="UniProtKB-KW"/>
</dbReference>
<dbReference type="Pfam" id="PF05699">
    <property type="entry name" value="Dimer_Tnp_hAT"/>
    <property type="match status" value="1"/>
</dbReference>
<evidence type="ECO:0000256" key="7">
    <source>
        <dbReference type="ARBA" id="ARBA00023163"/>
    </source>
</evidence>
<keyword evidence="6" id="KW-0238">DNA-binding</keyword>
<evidence type="ECO:0000256" key="9">
    <source>
        <dbReference type="PROSITE-ProRule" id="PRU00027"/>
    </source>
</evidence>
<gene>
    <name evidence="13" type="primary">si:dkey-6e2.2</name>
</gene>
<dbReference type="PROSITE" id="PS50808">
    <property type="entry name" value="ZF_BED"/>
    <property type="match status" value="1"/>
</dbReference>
<evidence type="ECO:0000256" key="6">
    <source>
        <dbReference type="ARBA" id="ARBA00023125"/>
    </source>
</evidence>
<feature type="domain" description="BED-type" evidence="11">
    <location>
        <begin position="25"/>
        <end position="84"/>
    </location>
</feature>
<evidence type="ECO:0000256" key="10">
    <source>
        <dbReference type="SAM" id="MobiDB-lite"/>
    </source>
</evidence>